<comment type="caution">
    <text evidence="1">The sequence shown here is derived from an EMBL/GenBank/DDBJ whole genome shotgun (WGS) entry which is preliminary data.</text>
</comment>
<protein>
    <submittedName>
        <fullName evidence="1">Uncharacterized protein</fullName>
    </submittedName>
</protein>
<organism evidence="1 2">
    <name type="scientific">Flavobacterium azizsancarii</name>
    <dbReference type="NCBI Taxonomy" id="2961580"/>
    <lineage>
        <taxon>Bacteria</taxon>
        <taxon>Pseudomonadati</taxon>
        <taxon>Bacteroidota</taxon>
        <taxon>Flavobacteriia</taxon>
        <taxon>Flavobacteriales</taxon>
        <taxon>Flavobacteriaceae</taxon>
        <taxon>Flavobacterium</taxon>
    </lineage>
</organism>
<dbReference type="RefSeq" id="WP_271333898.1">
    <property type="nucleotide sequence ID" value="NZ_JAMZNK010000001.1"/>
</dbReference>
<gene>
    <name evidence="1" type="ORF">NJT12_00155</name>
</gene>
<dbReference type="Proteomes" id="UP001212170">
    <property type="component" value="Unassembled WGS sequence"/>
</dbReference>
<evidence type="ECO:0000313" key="2">
    <source>
        <dbReference type="Proteomes" id="UP001212170"/>
    </source>
</evidence>
<sequence length="134" mass="15721">MKKITERIKLFIKGVLGITKLEDEVQQLKNKNNSIVDKIRTHSRWLEELNLDNKLILRHIKLINSQFYVAADINNPRHAPSIVLILHRGKEEIVKSYTFDNATVEQVHSMLEGFGKHNTSYDQPRGFPSPRWRY</sequence>
<dbReference type="EMBL" id="JAMZNK010000001">
    <property type="protein sequence ID" value="MDA6068014.1"/>
    <property type="molecule type" value="Genomic_DNA"/>
</dbReference>
<keyword evidence="2" id="KW-1185">Reference proteome</keyword>
<name>A0ABT4W5Z9_9FLAO</name>
<reference evidence="1 2" key="1">
    <citation type="journal article" date="2023" name="Chemosphere">
        <title>Whole genome analysis of Flavobacterium aziz-sancarii sp. nov., isolated from Ardley Island (Antarctica), revealed a rich resistome and bioremediation potential.</title>
        <authorList>
            <person name="Otur C."/>
            <person name="Okay S."/>
            <person name="Kurt-Kizildogan A."/>
        </authorList>
    </citation>
    <scope>NUCLEOTIDE SEQUENCE [LARGE SCALE GENOMIC DNA]</scope>
    <source>
        <strain evidence="1 2">AC</strain>
    </source>
</reference>
<proteinExistence type="predicted"/>
<evidence type="ECO:0000313" key="1">
    <source>
        <dbReference type="EMBL" id="MDA6068014.1"/>
    </source>
</evidence>
<accession>A0ABT4W5Z9</accession>